<keyword evidence="12" id="KW-1133">Transmembrane helix</keyword>
<gene>
    <name evidence="13" type="ORF">BPP43_09835</name>
</gene>
<accession>A0A3B6VZH1</accession>
<evidence type="ECO:0000313" key="14">
    <source>
        <dbReference type="Proteomes" id="UP000010793"/>
    </source>
</evidence>
<evidence type="ECO:0000256" key="5">
    <source>
        <dbReference type="ARBA" id="ARBA00022723"/>
    </source>
</evidence>
<evidence type="ECO:0000256" key="2">
    <source>
        <dbReference type="ARBA" id="ARBA00016337"/>
    </source>
</evidence>
<keyword evidence="12" id="KW-0812">Transmembrane</keyword>
<reference evidence="13 14" key="1">
    <citation type="journal article" date="2013" name="Genome Announc.">
        <title>Complete Genome Sequence of the Porcine Strain Brachyspira pilosicoli P43/6/78(T.).</title>
        <authorList>
            <person name="Lin C."/>
            <person name="den Bakker H.C."/>
            <person name="Suzuki H."/>
            <person name="Lefebure T."/>
            <person name="Ponnala L."/>
            <person name="Sun Q."/>
            <person name="Stanhope M.J."/>
            <person name="Wiedmann M."/>
            <person name="Duhamel G.E."/>
        </authorList>
    </citation>
    <scope>NUCLEOTIDE SEQUENCE [LARGE SCALE GENOMIC DNA]</scope>
    <source>
        <strain evidence="13 14">P43/6/78</strain>
    </source>
</reference>
<dbReference type="PANTHER" id="PTHR30040">
    <property type="entry name" value="THIAMINE BIOSYNTHESIS LIPOPROTEIN APBE"/>
    <property type="match status" value="1"/>
</dbReference>
<feature type="transmembrane region" description="Helical" evidence="12">
    <location>
        <begin position="7"/>
        <end position="25"/>
    </location>
</feature>
<evidence type="ECO:0000256" key="1">
    <source>
        <dbReference type="ARBA" id="ARBA00011955"/>
    </source>
</evidence>
<dbReference type="GO" id="GO:0016740">
    <property type="term" value="F:transferase activity"/>
    <property type="evidence" value="ECO:0007669"/>
    <property type="project" value="UniProtKB-UniRule"/>
</dbReference>
<dbReference type="SUPFAM" id="SSF143631">
    <property type="entry name" value="ApbE-like"/>
    <property type="match status" value="1"/>
</dbReference>
<dbReference type="Pfam" id="PF02424">
    <property type="entry name" value="ApbE"/>
    <property type="match status" value="1"/>
</dbReference>
<protein>
    <recommendedName>
        <fullName evidence="2 10">FAD:protein FMN transferase</fullName>
        <ecNumber evidence="1 10">2.7.1.180</ecNumber>
    </recommendedName>
    <alternativeName>
        <fullName evidence="8 10">Flavin transferase</fullName>
    </alternativeName>
</protein>
<dbReference type="InterPro" id="IPR003374">
    <property type="entry name" value="ApbE-like_sf"/>
</dbReference>
<dbReference type="InterPro" id="IPR024932">
    <property type="entry name" value="ApbE"/>
</dbReference>
<evidence type="ECO:0000256" key="10">
    <source>
        <dbReference type="PIRNR" id="PIRNR006268"/>
    </source>
</evidence>
<dbReference type="AlphaFoldDB" id="A0A3B6VZH1"/>
<dbReference type="PANTHER" id="PTHR30040:SF2">
    <property type="entry name" value="FAD:PROTEIN FMN TRANSFERASE"/>
    <property type="match status" value="1"/>
</dbReference>
<comment type="similarity">
    <text evidence="10">Belongs to the ApbE family.</text>
</comment>
<keyword evidence="13" id="KW-0449">Lipoprotein</keyword>
<keyword evidence="7 10" id="KW-0460">Magnesium</keyword>
<evidence type="ECO:0000256" key="12">
    <source>
        <dbReference type="SAM" id="Phobius"/>
    </source>
</evidence>
<dbReference type="Proteomes" id="UP000010793">
    <property type="component" value="Chromosome"/>
</dbReference>
<evidence type="ECO:0000256" key="6">
    <source>
        <dbReference type="ARBA" id="ARBA00022827"/>
    </source>
</evidence>
<dbReference type="EC" id="2.7.1.180" evidence="1 10"/>
<keyword evidence="5 10" id="KW-0479">Metal-binding</keyword>
<name>A0A3B6VZH1_BRAPL</name>
<evidence type="ECO:0000256" key="7">
    <source>
        <dbReference type="ARBA" id="ARBA00022842"/>
    </source>
</evidence>
<keyword evidence="3 10" id="KW-0285">Flavoprotein</keyword>
<keyword evidence="12" id="KW-0472">Membrane</keyword>
<keyword evidence="14" id="KW-1185">Reference proteome</keyword>
<dbReference type="GO" id="GO:0046872">
    <property type="term" value="F:metal ion binding"/>
    <property type="evidence" value="ECO:0007669"/>
    <property type="project" value="UniProtKB-UniRule"/>
</dbReference>
<proteinExistence type="inferred from homology"/>
<comment type="catalytic activity">
    <reaction evidence="9 10">
        <text>L-threonyl-[protein] + FAD = FMN-L-threonyl-[protein] + AMP + H(+)</text>
        <dbReference type="Rhea" id="RHEA:36847"/>
        <dbReference type="Rhea" id="RHEA-COMP:11060"/>
        <dbReference type="Rhea" id="RHEA-COMP:11061"/>
        <dbReference type="ChEBI" id="CHEBI:15378"/>
        <dbReference type="ChEBI" id="CHEBI:30013"/>
        <dbReference type="ChEBI" id="CHEBI:57692"/>
        <dbReference type="ChEBI" id="CHEBI:74257"/>
        <dbReference type="ChEBI" id="CHEBI:456215"/>
        <dbReference type="EC" id="2.7.1.180"/>
    </reaction>
</comment>
<evidence type="ECO:0000256" key="4">
    <source>
        <dbReference type="ARBA" id="ARBA00022679"/>
    </source>
</evidence>
<dbReference type="PIRSF" id="PIRSF006268">
    <property type="entry name" value="ApbE"/>
    <property type="match status" value="1"/>
</dbReference>
<feature type="binding site" evidence="11">
    <location>
        <position position="296"/>
    </location>
    <ligand>
        <name>Mg(2+)</name>
        <dbReference type="ChEBI" id="CHEBI:18420"/>
    </ligand>
</feature>
<evidence type="ECO:0000256" key="11">
    <source>
        <dbReference type="PIRSR" id="PIRSR006268-2"/>
    </source>
</evidence>
<keyword evidence="4 10" id="KW-0808">Transferase</keyword>
<evidence type="ECO:0000256" key="3">
    <source>
        <dbReference type="ARBA" id="ARBA00022630"/>
    </source>
</evidence>
<evidence type="ECO:0000256" key="9">
    <source>
        <dbReference type="ARBA" id="ARBA00048540"/>
    </source>
</evidence>
<feature type="binding site" evidence="11">
    <location>
        <position position="300"/>
    </location>
    <ligand>
        <name>Mg(2+)</name>
        <dbReference type="ChEBI" id="CHEBI:18420"/>
    </ligand>
</feature>
<dbReference type="Gene3D" id="3.10.520.10">
    <property type="entry name" value="ApbE-like domains"/>
    <property type="match status" value="1"/>
</dbReference>
<evidence type="ECO:0000313" key="13">
    <source>
        <dbReference type="EMBL" id="AGA67149.1"/>
    </source>
</evidence>
<comment type="cofactor">
    <cofactor evidence="11">
        <name>Mg(2+)</name>
        <dbReference type="ChEBI" id="CHEBI:18420"/>
    </cofactor>
    <cofactor evidence="11">
        <name>Mn(2+)</name>
        <dbReference type="ChEBI" id="CHEBI:29035"/>
    </cofactor>
    <text evidence="11">Magnesium. Can also use manganese.</text>
</comment>
<feature type="binding site" evidence="11">
    <location>
        <position position="183"/>
    </location>
    <ligand>
        <name>Mg(2+)</name>
        <dbReference type="ChEBI" id="CHEBI:18420"/>
    </ligand>
</feature>
<organism evidence="13 14">
    <name type="scientific">Brachyspira pilosicoli P43/6/78</name>
    <dbReference type="NCBI Taxonomy" id="1042417"/>
    <lineage>
        <taxon>Bacteria</taxon>
        <taxon>Pseudomonadati</taxon>
        <taxon>Spirochaetota</taxon>
        <taxon>Spirochaetia</taxon>
        <taxon>Brachyspirales</taxon>
        <taxon>Brachyspiraceae</taxon>
        <taxon>Brachyspira</taxon>
    </lineage>
</organism>
<dbReference type="EMBL" id="CP002873">
    <property type="protein sequence ID" value="AGA67149.1"/>
    <property type="molecule type" value="Genomic_DNA"/>
</dbReference>
<evidence type="ECO:0000256" key="8">
    <source>
        <dbReference type="ARBA" id="ARBA00031306"/>
    </source>
</evidence>
<dbReference type="KEGG" id="bpip:BPP43_09835"/>
<sequence>MTSKKKYYLLILVVVAALIATIFVYKNKEKYISTTIAISDTILNITAQTTEKKMYDLVASITNEINRMDNILNPYNTNSEIAIINKKSLENKEDVLRIEVSEDMAHLFETGLRYSKINPSFDISVRPLIELWGFGVKENQTVPKREEIESALKKIDYSKVSIITNNGKKFIELRDNLTFDFGSYGKGYIVTKLIDVFKNYNIKNYLIDYGGDTYANGVNSKGNPWVIAIRNPRNDEDGYLGLIQATNYTIVTSGDYERFFTENGTNYHHIIDAKIGYPTYNAMSATIVHTNAEEADALSTTAFLMGTNFFTNENYNYREAYIVDSNGDLYIATNESF</sequence>
<keyword evidence="6 10" id="KW-0274">FAD</keyword>
<dbReference type="RefSeq" id="WP_015274799.1">
    <property type="nucleotide sequence ID" value="NC_019908.1"/>
</dbReference>